<dbReference type="EMBL" id="DSEC01000494">
    <property type="protein sequence ID" value="HER44178.1"/>
    <property type="molecule type" value="Genomic_DNA"/>
</dbReference>
<dbReference type="GO" id="GO:0098797">
    <property type="term" value="C:plasma membrane protein complex"/>
    <property type="evidence" value="ECO:0007669"/>
    <property type="project" value="TreeGrafter"/>
</dbReference>
<accession>A0A7V2F445</accession>
<evidence type="ECO:0000259" key="11">
    <source>
        <dbReference type="PROSITE" id="PS52015"/>
    </source>
</evidence>
<keyword evidence="4" id="KW-1003">Cell membrane</keyword>
<evidence type="ECO:0000256" key="5">
    <source>
        <dbReference type="ARBA" id="ARBA00022519"/>
    </source>
</evidence>
<evidence type="ECO:0000256" key="8">
    <source>
        <dbReference type="ARBA" id="ARBA00022989"/>
    </source>
</evidence>
<evidence type="ECO:0000256" key="4">
    <source>
        <dbReference type="ARBA" id="ARBA00022475"/>
    </source>
</evidence>
<evidence type="ECO:0000256" key="3">
    <source>
        <dbReference type="ARBA" id="ARBA00022448"/>
    </source>
</evidence>
<dbReference type="SUPFAM" id="SSF74653">
    <property type="entry name" value="TolA/TonB C-terminal domain"/>
    <property type="match status" value="1"/>
</dbReference>
<evidence type="ECO:0000256" key="9">
    <source>
        <dbReference type="ARBA" id="ARBA00023136"/>
    </source>
</evidence>
<keyword evidence="6 10" id="KW-0812">Transmembrane</keyword>
<dbReference type="PANTHER" id="PTHR33446">
    <property type="entry name" value="PROTEIN TONB-RELATED"/>
    <property type="match status" value="1"/>
</dbReference>
<evidence type="ECO:0000256" key="2">
    <source>
        <dbReference type="ARBA" id="ARBA00006555"/>
    </source>
</evidence>
<keyword evidence="7" id="KW-0653">Protein transport</keyword>
<dbReference type="Proteomes" id="UP000886069">
    <property type="component" value="Unassembled WGS sequence"/>
</dbReference>
<protein>
    <submittedName>
        <fullName evidence="12">Energy transducer TonB</fullName>
    </submittedName>
</protein>
<evidence type="ECO:0000256" key="1">
    <source>
        <dbReference type="ARBA" id="ARBA00004383"/>
    </source>
</evidence>
<keyword evidence="9 10" id="KW-0472">Membrane</keyword>
<name>A0A7V2F445_UNCEI</name>
<dbReference type="Pfam" id="PF03544">
    <property type="entry name" value="TonB_C"/>
    <property type="match status" value="1"/>
</dbReference>
<feature type="domain" description="TonB C-terminal" evidence="11">
    <location>
        <begin position="143"/>
        <end position="234"/>
    </location>
</feature>
<dbReference type="Gene3D" id="3.30.1150.10">
    <property type="match status" value="1"/>
</dbReference>
<comment type="caution">
    <text evidence="12">The sequence shown here is derived from an EMBL/GenBank/DDBJ whole genome shotgun (WGS) entry which is preliminary data.</text>
</comment>
<dbReference type="GO" id="GO:0015031">
    <property type="term" value="P:protein transport"/>
    <property type="evidence" value="ECO:0007669"/>
    <property type="project" value="UniProtKB-KW"/>
</dbReference>
<keyword evidence="3" id="KW-0813">Transport</keyword>
<comment type="similarity">
    <text evidence="2">Belongs to the TonB family.</text>
</comment>
<evidence type="ECO:0000313" key="12">
    <source>
        <dbReference type="EMBL" id="HER44178.1"/>
    </source>
</evidence>
<dbReference type="GO" id="GO:0031992">
    <property type="term" value="F:energy transducer activity"/>
    <property type="evidence" value="ECO:0007669"/>
    <property type="project" value="TreeGrafter"/>
</dbReference>
<evidence type="ECO:0000256" key="7">
    <source>
        <dbReference type="ARBA" id="ARBA00022927"/>
    </source>
</evidence>
<comment type="subcellular location">
    <subcellularLocation>
        <location evidence="1">Cell inner membrane</location>
        <topology evidence="1">Single-pass membrane protein</topology>
        <orientation evidence="1">Periplasmic side</orientation>
    </subcellularLocation>
</comment>
<keyword evidence="8 10" id="KW-1133">Transmembrane helix</keyword>
<dbReference type="AlphaFoldDB" id="A0A7V2F445"/>
<gene>
    <name evidence="12" type="ORF">ENO08_06940</name>
</gene>
<dbReference type="InterPro" id="IPR037682">
    <property type="entry name" value="TonB_C"/>
</dbReference>
<evidence type="ECO:0000256" key="6">
    <source>
        <dbReference type="ARBA" id="ARBA00022692"/>
    </source>
</evidence>
<reference evidence="12" key="1">
    <citation type="journal article" date="2020" name="mSystems">
        <title>Genome- and Community-Level Interaction Insights into Carbon Utilization and Element Cycling Functions of Hydrothermarchaeota in Hydrothermal Sediment.</title>
        <authorList>
            <person name="Zhou Z."/>
            <person name="Liu Y."/>
            <person name="Xu W."/>
            <person name="Pan J."/>
            <person name="Luo Z.H."/>
            <person name="Li M."/>
        </authorList>
    </citation>
    <scope>NUCLEOTIDE SEQUENCE [LARGE SCALE GENOMIC DNA]</scope>
    <source>
        <strain evidence="12">SpSt-1233</strain>
    </source>
</reference>
<dbReference type="PANTHER" id="PTHR33446:SF2">
    <property type="entry name" value="PROTEIN TONB"/>
    <property type="match status" value="1"/>
</dbReference>
<dbReference type="GO" id="GO:0055085">
    <property type="term" value="P:transmembrane transport"/>
    <property type="evidence" value="ECO:0007669"/>
    <property type="project" value="InterPro"/>
</dbReference>
<sequence>MHISYSRRGGCGMWRIREYERRLHRRLLVLVPVSILALALLLLTLDKSRVVERIFTVGYEGPESFVPEITIIDESGIESDANAVERDAMKVNDVLIESEPIVDREKLGETPSEDIRDPYASLQRGIADTDDLFRTYPTRARVPYREDYVIIKMVQPEYPPAALERGLEGYVLVEAYIDADGLVEGVWVRSAYGDESFETSALAAVEQFVFKPAKQRGEPVPFWVSFLIRFELRL</sequence>
<proteinExistence type="inferred from homology"/>
<dbReference type="InterPro" id="IPR051045">
    <property type="entry name" value="TonB-dependent_transducer"/>
</dbReference>
<dbReference type="PROSITE" id="PS52015">
    <property type="entry name" value="TONB_CTD"/>
    <property type="match status" value="1"/>
</dbReference>
<dbReference type="InterPro" id="IPR006260">
    <property type="entry name" value="TonB/TolA_C"/>
</dbReference>
<feature type="transmembrane region" description="Helical" evidence="10">
    <location>
        <begin position="27"/>
        <end position="45"/>
    </location>
</feature>
<dbReference type="NCBIfam" id="TIGR01352">
    <property type="entry name" value="tonB_Cterm"/>
    <property type="match status" value="1"/>
</dbReference>
<keyword evidence="5" id="KW-0997">Cell inner membrane</keyword>
<organism evidence="12">
    <name type="scientific">Eiseniibacteriota bacterium</name>
    <dbReference type="NCBI Taxonomy" id="2212470"/>
    <lineage>
        <taxon>Bacteria</taxon>
        <taxon>Candidatus Eiseniibacteriota</taxon>
    </lineage>
</organism>
<evidence type="ECO:0000256" key="10">
    <source>
        <dbReference type="SAM" id="Phobius"/>
    </source>
</evidence>